<reference evidence="1" key="1">
    <citation type="submission" date="2021-02" db="EMBL/GenBank/DDBJ databases">
        <authorList>
            <person name="Nowell W R."/>
        </authorList>
    </citation>
    <scope>NUCLEOTIDE SEQUENCE</scope>
    <source>
        <strain evidence="1">Ploen Becks lab</strain>
    </source>
</reference>
<dbReference type="Proteomes" id="UP000663879">
    <property type="component" value="Unassembled WGS sequence"/>
</dbReference>
<comment type="caution">
    <text evidence="1">The sequence shown here is derived from an EMBL/GenBank/DDBJ whole genome shotgun (WGS) entry which is preliminary data.</text>
</comment>
<accession>A0A814E1J8</accession>
<dbReference type="EMBL" id="CAJNOC010002961">
    <property type="protein sequence ID" value="CAF0960099.1"/>
    <property type="molecule type" value="Genomic_DNA"/>
</dbReference>
<sequence>MGKFFSKFKYKAKAPETANSSAQNDNINLNDINLSNNINTSVMNGLRLVDTFCSFDSVLNVNAALGNLILIGHQNNYVINFLKS</sequence>
<proteinExistence type="predicted"/>
<gene>
    <name evidence="1" type="ORF">OXX778_LOCUS14401</name>
</gene>
<dbReference type="AlphaFoldDB" id="A0A814E1J8"/>
<protein>
    <submittedName>
        <fullName evidence="1">Uncharacterized protein</fullName>
    </submittedName>
</protein>
<keyword evidence="2" id="KW-1185">Reference proteome</keyword>
<name>A0A814E1J8_9BILA</name>
<evidence type="ECO:0000313" key="1">
    <source>
        <dbReference type="EMBL" id="CAF0960099.1"/>
    </source>
</evidence>
<evidence type="ECO:0000313" key="2">
    <source>
        <dbReference type="Proteomes" id="UP000663879"/>
    </source>
</evidence>
<organism evidence="1 2">
    <name type="scientific">Brachionus calyciflorus</name>
    <dbReference type="NCBI Taxonomy" id="104777"/>
    <lineage>
        <taxon>Eukaryota</taxon>
        <taxon>Metazoa</taxon>
        <taxon>Spiralia</taxon>
        <taxon>Gnathifera</taxon>
        <taxon>Rotifera</taxon>
        <taxon>Eurotatoria</taxon>
        <taxon>Monogononta</taxon>
        <taxon>Pseudotrocha</taxon>
        <taxon>Ploima</taxon>
        <taxon>Brachionidae</taxon>
        <taxon>Brachionus</taxon>
    </lineage>
</organism>